<evidence type="ECO:0000259" key="10">
    <source>
        <dbReference type="Pfam" id="PF00291"/>
    </source>
</evidence>
<protein>
    <recommendedName>
        <fullName evidence="7">N-(2-amino-2-carboxyethyl)-L-glutamate synthase</fullName>
        <ecNumber evidence="6">2.5.1.140</ecNumber>
    </recommendedName>
</protein>
<dbReference type="Pfam" id="PF00291">
    <property type="entry name" value="PALP"/>
    <property type="match status" value="1"/>
</dbReference>
<comment type="pathway">
    <text evidence="3">Siderophore biosynthesis.</text>
</comment>
<evidence type="ECO:0000256" key="6">
    <source>
        <dbReference type="ARBA" id="ARBA00012331"/>
    </source>
</evidence>
<evidence type="ECO:0000256" key="9">
    <source>
        <dbReference type="ARBA" id="ARBA00022898"/>
    </source>
</evidence>
<accession>A0ABN8FSV7</accession>
<comment type="cofactor">
    <cofactor evidence="1">
        <name>pyridoxal 5'-phosphate</name>
        <dbReference type="ChEBI" id="CHEBI:597326"/>
    </cofactor>
</comment>
<comment type="similarity">
    <text evidence="4">Belongs to the cysteine synthase/cystathionine beta-synthase family. SbnA subfamily.</text>
</comment>
<comment type="caution">
    <text evidence="11">The sequence shown here is derived from an EMBL/GenBank/DDBJ whole genome shotgun (WGS) entry which is preliminary data.</text>
</comment>
<dbReference type="CDD" id="cd01561">
    <property type="entry name" value="CBS_like"/>
    <property type="match status" value="1"/>
</dbReference>
<organism evidence="11 12">
    <name type="scientific">Paenibacillus pseudetheri</name>
    <dbReference type="NCBI Taxonomy" id="2897682"/>
    <lineage>
        <taxon>Bacteria</taxon>
        <taxon>Bacillati</taxon>
        <taxon>Bacillota</taxon>
        <taxon>Bacilli</taxon>
        <taxon>Bacillales</taxon>
        <taxon>Paenibacillaceae</taxon>
        <taxon>Paenibacillus</taxon>
    </lineage>
</organism>
<evidence type="ECO:0000313" key="12">
    <source>
        <dbReference type="Proteomes" id="UP000838749"/>
    </source>
</evidence>
<dbReference type="Proteomes" id="UP000838749">
    <property type="component" value="Unassembled WGS sequence"/>
</dbReference>
<proteinExistence type="inferred from homology"/>
<evidence type="ECO:0000256" key="7">
    <source>
        <dbReference type="ARBA" id="ARBA00016985"/>
    </source>
</evidence>
<name>A0ABN8FSV7_9BACL</name>
<dbReference type="InterPro" id="IPR001216">
    <property type="entry name" value="P-phosphate_BS"/>
</dbReference>
<dbReference type="InterPro" id="IPR042099">
    <property type="entry name" value="ANL_N_sf"/>
</dbReference>
<evidence type="ECO:0000256" key="3">
    <source>
        <dbReference type="ARBA" id="ARBA00004924"/>
    </source>
</evidence>
<feature type="domain" description="Tryptophan synthase beta chain-like PALP" evidence="10">
    <location>
        <begin position="416"/>
        <end position="702"/>
    </location>
</feature>
<evidence type="ECO:0000256" key="8">
    <source>
        <dbReference type="ARBA" id="ARBA00022679"/>
    </source>
</evidence>
<evidence type="ECO:0000313" key="11">
    <source>
        <dbReference type="EMBL" id="CAH1058758.1"/>
    </source>
</evidence>
<evidence type="ECO:0000256" key="2">
    <source>
        <dbReference type="ARBA" id="ARBA00004056"/>
    </source>
</evidence>
<dbReference type="InterPro" id="IPR050214">
    <property type="entry name" value="Cys_Synth/Cystath_Beta-Synth"/>
</dbReference>
<evidence type="ECO:0000256" key="4">
    <source>
        <dbReference type="ARBA" id="ARBA00008519"/>
    </source>
</evidence>
<dbReference type="PROSITE" id="PS00901">
    <property type="entry name" value="CYS_SYNTHASE"/>
    <property type="match status" value="1"/>
</dbReference>
<sequence>MLLDKDKLQDKLLEVIEIFPWYKGLIGGERTSYSLEALPLMTSTTLDTYYYNQPIDPSLTVYRTSGTSTGRRKAILYSKEDDKHYIDIKTKLYSDLIAGSGCVSALADMGTGHAANTALSIFERLGLEHHSIPFELPIEQHIEQLQTFKPDLLYTMPSILDHIVHATRDPRAFGIRKIILVGEIASLGWQQNMARLFGLEPCDIIDTYGSIEIGTIAYYSHDHGRYIFADGIFAEGIGTQEIGEELSPLSNDESVLVLTSTVRKMLPAIRFVTYDVVRDFRSVMIDGVEKQSFSSIVKRVGRELKHGEKISLYDIEQVVYRHIEDAIIRVKVRKNALSVYIKSKSADNTIVPKIKEEIRECIPEIGMMIRNHLLDDIEVIIVGKDEPMDSGKVKNKKLYYQKDKDRAELDLTDGILSTIGNTPLIKLKSLFNKSEFDVYAKMELMNPGGSAKDRPALRMIQEAWKEGTIGPGTTIIESSSGNMAISLAMICKYLGMRFISVIDPRTTETNLQILKALDAKIDYVANPDPVTGEFLPARLKRVQQLLAEIPGSYWPNQYANANNYLAHYHTTMKEIVTDLERVDYLFCSVSTCGTIRGLAEYARDHGLRTKIVAVDAEGSAIFGGNKSTRRFPGLGAGIVPPFCRADIIDHIVHVSDSDIVKGCRMLAQNESILAGASSGGIIAAVKQMEPDLTPGAVCAVILHDKGERYLDTVYSDTWVQGQFGRELWTEGVDVPEL</sequence>
<reference evidence="11" key="1">
    <citation type="submission" date="2021-12" db="EMBL/GenBank/DDBJ databases">
        <authorList>
            <person name="Criscuolo A."/>
        </authorList>
    </citation>
    <scope>NUCLEOTIDE SEQUENCE</scope>
    <source>
        <strain evidence="11">CIP111894</strain>
    </source>
</reference>
<keyword evidence="9" id="KW-0663">Pyridoxal phosphate</keyword>
<dbReference type="EMBL" id="CAKMAB010000039">
    <property type="protein sequence ID" value="CAH1058758.1"/>
    <property type="molecule type" value="Genomic_DNA"/>
</dbReference>
<dbReference type="InterPro" id="IPR001926">
    <property type="entry name" value="TrpB-like_PALP"/>
</dbReference>
<dbReference type="SUPFAM" id="SSF53686">
    <property type="entry name" value="Tryptophan synthase beta subunit-like PLP-dependent enzymes"/>
    <property type="match status" value="1"/>
</dbReference>
<evidence type="ECO:0000256" key="5">
    <source>
        <dbReference type="ARBA" id="ARBA00011738"/>
    </source>
</evidence>
<evidence type="ECO:0000256" key="1">
    <source>
        <dbReference type="ARBA" id="ARBA00001933"/>
    </source>
</evidence>
<dbReference type="InterPro" id="IPR036052">
    <property type="entry name" value="TrpB-like_PALP_sf"/>
</dbReference>
<comment type="subunit">
    <text evidence="5">Homodimer.</text>
</comment>
<keyword evidence="8" id="KW-0808">Transferase</keyword>
<dbReference type="Gene3D" id="3.40.50.12780">
    <property type="entry name" value="N-terminal domain of ligase-like"/>
    <property type="match status" value="1"/>
</dbReference>
<dbReference type="Gene3D" id="3.40.50.1100">
    <property type="match status" value="2"/>
</dbReference>
<keyword evidence="12" id="KW-1185">Reference proteome</keyword>
<dbReference type="SUPFAM" id="SSF56801">
    <property type="entry name" value="Acetyl-CoA synthetase-like"/>
    <property type="match status" value="1"/>
</dbReference>
<dbReference type="EC" id="2.5.1.140" evidence="6"/>
<dbReference type="InterPro" id="IPR023927">
    <property type="entry name" value="SbnA"/>
</dbReference>
<dbReference type="NCBIfam" id="TIGR03945">
    <property type="entry name" value="PLP_SbnA_fam"/>
    <property type="match status" value="1"/>
</dbReference>
<gene>
    <name evidence="11" type="ORF">PAECIP111894_04944</name>
</gene>
<comment type="function">
    <text evidence="2">Catalyzes the synthesis of N-((2S)-2-amino-2-carboxyethyl)-L-glutamate (ACEGA) from O-phospho-L-serine and L-glutamate. Involved in the biosynthesis of L-2,3-diaminopropionic acid (L-Dap), a precursor of staphyloferrin B and antibiotics.</text>
</comment>
<dbReference type="PANTHER" id="PTHR10314">
    <property type="entry name" value="CYSTATHIONINE BETA-SYNTHASE"/>
    <property type="match status" value="1"/>
</dbReference>